<gene>
    <name evidence="2" type="primary">Aste57867_8492</name>
    <name evidence="1" type="ORF">As57867_008460</name>
    <name evidence="2" type="ORF">ASTE57867_8492</name>
</gene>
<protein>
    <submittedName>
        <fullName evidence="2">Aste57867_8492 protein</fullName>
    </submittedName>
</protein>
<evidence type="ECO:0000313" key="1">
    <source>
        <dbReference type="EMBL" id="KAF0701046.1"/>
    </source>
</evidence>
<dbReference type="PANTHER" id="PTHR13510:SF44">
    <property type="entry name" value="RABENOSYN-5"/>
    <property type="match status" value="1"/>
</dbReference>
<dbReference type="Proteomes" id="UP000332933">
    <property type="component" value="Unassembled WGS sequence"/>
</dbReference>
<reference evidence="1" key="2">
    <citation type="submission" date="2019-06" db="EMBL/GenBank/DDBJ databases">
        <title>Genomics analysis of Aphanomyces spp. identifies a new class of oomycete effector associated with host adaptation.</title>
        <authorList>
            <person name="Gaulin E."/>
        </authorList>
    </citation>
    <scope>NUCLEOTIDE SEQUENCE</scope>
    <source>
        <strain evidence="1">CBS 578.67</strain>
    </source>
</reference>
<dbReference type="InterPro" id="IPR023393">
    <property type="entry name" value="START-like_dom_sf"/>
</dbReference>
<sequence>MGRPKLQLPLPTGFFRCPPLSDNTRRHFIYRGQMALLQLVEKTRLRGGPIHWVLDHESHGVSVYRGVDLAADAVVYLRVMDIRATADDAARVMRPLGSRCDLADEHLADAQTLYVLADPTSEHPHNHVRLKWHAVAPKWLPLRDFCVVEYHDDVYLNGERGFGRVQQSVDIPWVCPAMDASYGVTRGNVSLAGDVFIPNPHRPGYVTLYRLEHLDLRVPSAMLTMLVHWSTKSALTKHMHALHDVFRRTEVGACWPERARVSRCCAVCHTRFSVIRPTKRTCQRCGEVRFLSCGRLHTLPRCPFGPWPRNVPVHELHHNETPRSGDDDDAPRVDALATVDVGLVIQAPNPHQAATRATTASPSANMTYRSILSQPPPPPDQRVSLWHTPLRQNEQTIPRDLLETSLSASTMPILDDSGSMLLMLD</sequence>
<accession>A0A485KKI7</accession>
<evidence type="ECO:0000313" key="3">
    <source>
        <dbReference type="Proteomes" id="UP000332933"/>
    </source>
</evidence>
<dbReference type="OrthoDB" id="79719at2759"/>
<organism evidence="2 3">
    <name type="scientific">Aphanomyces stellatus</name>
    <dbReference type="NCBI Taxonomy" id="120398"/>
    <lineage>
        <taxon>Eukaryota</taxon>
        <taxon>Sar</taxon>
        <taxon>Stramenopiles</taxon>
        <taxon>Oomycota</taxon>
        <taxon>Saprolegniomycetes</taxon>
        <taxon>Saprolegniales</taxon>
        <taxon>Verrucalvaceae</taxon>
        <taxon>Aphanomyces</taxon>
    </lineage>
</organism>
<dbReference type="SUPFAM" id="SSF55961">
    <property type="entry name" value="Bet v1-like"/>
    <property type="match status" value="1"/>
</dbReference>
<keyword evidence="3" id="KW-1185">Reference proteome</keyword>
<proteinExistence type="predicted"/>
<evidence type="ECO:0000313" key="2">
    <source>
        <dbReference type="EMBL" id="VFT85378.1"/>
    </source>
</evidence>
<reference evidence="2 3" key="1">
    <citation type="submission" date="2019-03" db="EMBL/GenBank/DDBJ databases">
        <authorList>
            <person name="Gaulin E."/>
            <person name="Dumas B."/>
        </authorList>
    </citation>
    <scope>NUCLEOTIDE SEQUENCE [LARGE SCALE GENOMIC DNA]</scope>
    <source>
        <strain evidence="2">CBS 568.67</strain>
    </source>
</reference>
<dbReference type="InterPro" id="IPR052727">
    <property type="entry name" value="Rab4/Rab5_effector"/>
</dbReference>
<dbReference type="AlphaFoldDB" id="A0A485KKI7"/>
<dbReference type="EMBL" id="VJMH01005103">
    <property type="protein sequence ID" value="KAF0701046.1"/>
    <property type="molecule type" value="Genomic_DNA"/>
</dbReference>
<dbReference type="PANTHER" id="PTHR13510">
    <property type="entry name" value="FYVE-FINGER-CONTAINING RAB5 EFFECTOR PROTEIN RABENOSYN-5-RELATED"/>
    <property type="match status" value="1"/>
</dbReference>
<dbReference type="EMBL" id="CAADRA010005124">
    <property type="protein sequence ID" value="VFT85378.1"/>
    <property type="molecule type" value="Genomic_DNA"/>
</dbReference>
<dbReference type="Gene3D" id="3.30.530.20">
    <property type="match status" value="1"/>
</dbReference>
<name>A0A485KKI7_9STRA</name>